<proteinExistence type="predicted"/>
<dbReference type="Proteomes" id="UP001595705">
    <property type="component" value="Unassembled WGS sequence"/>
</dbReference>
<keyword evidence="3" id="KW-1185">Reference proteome</keyword>
<name>A0ABV7XFW6_9GAMM</name>
<gene>
    <name evidence="2" type="ORF">ACFONC_00480</name>
</gene>
<evidence type="ECO:0000313" key="2">
    <source>
        <dbReference type="EMBL" id="MFC3714633.1"/>
    </source>
</evidence>
<keyword evidence="1" id="KW-0732">Signal</keyword>
<feature type="signal peptide" evidence="1">
    <location>
        <begin position="1"/>
        <end position="21"/>
    </location>
</feature>
<feature type="chain" id="PRO_5045888076" evidence="1">
    <location>
        <begin position="22"/>
        <end position="252"/>
    </location>
</feature>
<dbReference type="Pfam" id="PF11101">
    <property type="entry name" value="DUF2884"/>
    <property type="match status" value="1"/>
</dbReference>
<protein>
    <submittedName>
        <fullName evidence="2">DUF2884 family protein</fullName>
    </submittedName>
</protein>
<evidence type="ECO:0000313" key="3">
    <source>
        <dbReference type="Proteomes" id="UP001595705"/>
    </source>
</evidence>
<comment type="caution">
    <text evidence="2">The sequence shown here is derived from an EMBL/GenBank/DDBJ whole genome shotgun (WGS) entry which is preliminary data.</text>
</comment>
<accession>A0ABV7XFW6</accession>
<organism evidence="2 3">
    <name type="scientific">Luteimonas soli</name>
    <dbReference type="NCBI Taxonomy" id="1648966"/>
    <lineage>
        <taxon>Bacteria</taxon>
        <taxon>Pseudomonadati</taxon>
        <taxon>Pseudomonadota</taxon>
        <taxon>Gammaproteobacteria</taxon>
        <taxon>Lysobacterales</taxon>
        <taxon>Lysobacteraceae</taxon>
        <taxon>Luteimonas</taxon>
    </lineage>
</organism>
<dbReference type="EMBL" id="JBHRYA010000001">
    <property type="protein sequence ID" value="MFC3714633.1"/>
    <property type="molecule type" value="Genomic_DNA"/>
</dbReference>
<dbReference type="RefSeq" id="WP_386741557.1">
    <property type="nucleotide sequence ID" value="NZ_JBHRYA010000001.1"/>
</dbReference>
<reference evidence="3" key="1">
    <citation type="journal article" date="2019" name="Int. J. Syst. Evol. Microbiol.">
        <title>The Global Catalogue of Microorganisms (GCM) 10K type strain sequencing project: providing services to taxonomists for standard genome sequencing and annotation.</title>
        <authorList>
            <consortium name="The Broad Institute Genomics Platform"/>
            <consortium name="The Broad Institute Genome Sequencing Center for Infectious Disease"/>
            <person name="Wu L."/>
            <person name="Ma J."/>
        </authorList>
    </citation>
    <scope>NUCLEOTIDE SEQUENCE [LARGE SCALE GENOMIC DNA]</scope>
    <source>
        <strain evidence="3">KCTC 42441</strain>
    </source>
</reference>
<dbReference type="InterPro" id="IPR021307">
    <property type="entry name" value="DUF2884"/>
</dbReference>
<evidence type="ECO:0000256" key="1">
    <source>
        <dbReference type="SAM" id="SignalP"/>
    </source>
</evidence>
<sequence length="252" mass="26846">MRIVPLGCALLLLASAGAAVGSDVKVDCDVHSDYDFALTSKSVVLTREDGAPRTVLMRQGRLFIDDQWVQVGAADRQRLADYEREARAMMPLAAKIGQDAADIAFTALGEVARGFSLDPDATDAKLAQARAELDRSLARSISATHFNSTDLGKGIGDAVAGVVPRLMGDIVGGALRAALSGDGSRLERMDNLDARIEALVEPRAQALERNAETLCSRMQALDRIDDALDYRHDGKPLDLLRVETGAGATTAD</sequence>